<dbReference type="InterPro" id="IPR036291">
    <property type="entry name" value="NAD(P)-bd_dom_sf"/>
</dbReference>
<dbReference type="CDD" id="cd12162">
    <property type="entry name" value="2-Hacid_dh_4"/>
    <property type="match status" value="1"/>
</dbReference>
<evidence type="ECO:0000259" key="5">
    <source>
        <dbReference type="Pfam" id="PF00389"/>
    </source>
</evidence>
<dbReference type="GO" id="GO:0047545">
    <property type="term" value="F:(S)-2-hydroxyglutarate dehydrogenase activity"/>
    <property type="evidence" value="ECO:0007669"/>
    <property type="project" value="UniProtKB-ARBA"/>
</dbReference>
<evidence type="ECO:0000313" key="8">
    <source>
        <dbReference type="Proteomes" id="UP000238730"/>
    </source>
</evidence>
<dbReference type="SUPFAM" id="SSF52283">
    <property type="entry name" value="Formate/glycerate dehydrogenase catalytic domain-like"/>
    <property type="match status" value="1"/>
</dbReference>
<dbReference type="PANTHER" id="PTHR43761">
    <property type="entry name" value="D-ISOMER SPECIFIC 2-HYDROXYACID DEHYDROGENASE FAMILY PROTEIN (AFU_ORTHOLOGUE AFUA_1G13630)"/>
    <property type="match status" value="1"/>
</dbReference>
<dbReference type="EMBL" id="MSCJ01000001">
    <property type="protein sequence ID" value="PQJ65948.1"/>
    <property type="molecule type" value="Genomic_DNA"/>
</dbReference>
<dbReference type="AlphaFoldDB" id="A0A2S7VVR8"/>
<dbReference type="Pfam" id="PF00389">
    <property type="entry name" value="2-Hacid_dh"/>
    <property type="match status" value="1"/>
</dbReference>
<sequence length="317" mass="34709">MEHIVFLDRATIPAHIDIPRPQSAHQWVEYQRTSPSQVIERLQHATIAISNKVQLTADILSQLPNLKFIAIGATGTNNVDLDYCHRHNIPVSNIRGYATRSVPEHVLAMIFALKRNLIGYQQDIIAGEWQKQQQFCFFTHPISDIAGSTIGIIGKGSLGGATANLATALGMKVLFAEHKHVTTCREGYTLFNDVLQQADIITLHCPLTDTTEDLIAKTELAQMKPNAILINTGRGGLVNEQDLVDALLAKKIAGAGCDVFTSEPPNDDNPLLQQAHLPNLLLTPHVAWGSDSAITALVNQLIENIECFCNGKPHNLV</sequence>
<dbReference type="InterPro" id="IPR006140">
    <property type="entry name" value="D-isomer_DH_NAD-bd"/>
</dbReference>
<name>A0A2S7VVR8_PHOAN</name>
<dbReference type="PROSITE" id="PS00671">
    <property type="entry name" value="D_2_HYDROXYACID_DH_3"/>
    <property type="match status" value="1"/>
</dbReference>
<evidence type="ECO:0000256" key="4">
    <source>
        <dbReference type="RuleBase" id="RU003719"/>
    </source>
</evidence>
<feature type="domain" description="D-isomer specific 2-hydroxyacid dehydrogenase NAD-binding" evidence="6">
    <location>
        <begin position="107"/>
        <end position="287"/>
    </location>
</feature>
<dbReference type="InterPro" id="IPR029753">
    <property type="entry name" value="D-isomer_DH_CS"/>
</dbReference>
<dbReference type="OrthoDB" id="9805416at2"/>
<comment type="similarity">
    <text evidence="1 4">Belongs to the D-isomer specific 2-hydroxyacid dehydrogenase family.</text>
</comment>
<protein>
    <submittedName>
        <fullName evidence="7">Glycerate dehydrogenase</fullName>
    </submittedName>
</protein>
<dbReference type="PANTHER" id="PTHR43761:SF1">
    <property type="entry name" value="D-ISOMER SPECIFIC 2-HYDROXYACID DEHYDROGENASE CATALYTIC DOMAIN-CONTAINING PROTEIN-RELATED"/>
    <property type="match status" value="1"/>
</dbReference>
<keyword evidence="2 4" id="KW-0560">Oxidoreductase</keyword>
<dbReference type="GO" id="GO:0051287">
    <property type="term" value="F:NAD binding"/>
    <property type="evidence" value="ECO:0007669"/>
    <property type="project" value="InterPro"/>
</dbReference>
<reference evidence="7 8" key="1">
    <citation type="submission" date="2016-12" db="EMBL/GenBank/DDBJ databases">
        <title>Diversity of luminous bacteria.</title>
        <authorList>
            <person name="Yoshizawa S."/>
            <person name="Kogure K."/>
        </authorList>
    </citation>
    <scope>NUCLEOTIDE SEQUENCE [LARGE SCALE GENOMIC DNA]</scope>
    <source>
        <strain evidence="7 8">LC1-200</strain>
    </source>
</reference>
<proteinExistence type="inferred from homology"/>
<evidence type="ECO:0000256" key="3">
    <source>
        <dbReference type="ARBA" id="ARBA00023027"/>
    </source>
</evidence>
<evidence type="ECO:0000256" key="1">
    <source>
        <dbReference type="ARBA" id="ARBA00005854"/>
    </source>
</evidence>
<organism evidence="7 8">
    <name type="scientific">Photobacterium angustum</name>
    <dbReference type="NCBI Taxonomy" id="661"/>
    <lineage>
        <taxon>Bacteria</taxon>
        <taxon>Pseudomonadati</taxon>
        <taxon>Pseudomonadota</taxon>
        <taxon>Gammaproteobacteria</taxon>
        <taxon>Vibrionales</taxon>
        <taxon>Vibrionaceae</taxon>
        <taxon>Photobacterium</taxon>
    </lineage>
</organism>
<dbReference type="Pfam" id="PF02826">
    <property type="entry name" value="2-Hacid_dh_C"/>
    <property type="match status" value="1"/>
</dbReference>
<dbReference type="FunFam" id="3.40.50.720:FF:000041">
    <property type="entry name" value="D-3-phosphoglycerate dehydrogenase"/>
    <property type="match status" value="1"/>
</dbReference>
<keyword evidence="3" id="KW-0520">NAD</keyword>
<dbReference type="GO" id="GO:0006564">
    <property type="term" value="P:L-serine biosynthetic process"/>
    <property type="evidence" value="ECO:0007669"/>
    <property type="project" value="UniProtKB-ARBA"/>
</dbReference>
<evidence type="ECO:0000313" key="7">
    <source>
        <dbReference type="EMBL" id="PQJ65948.1"/>
    </source>
</evidence>
<comment type="caution">
    <text evidence="7">The sequence shown here is derived from an EMBL/GenBank/DDBJ whole genome shotgun (WGS) entry which is preliminary data.</text>
</comment>
<dbReference type="SUPFAM" id="SSF51735">
    <property type="entry name" value="NAD(P)-binding Rossmann-fold domains"/>
    <property type="match status" value="1"/>
</dbReference>
<dbReference type="InterPro" id="IPR006139">
    <property type="entry name" value="D-isomer_2_OHA_DH_cat_dom"/>
</dbReference>
<evidence type="ECO:0000256" key="2">
    <source>
        <dbReference type="ARBA" id="ARBA00023002"/>
    </source>
</evidence>
<dbReference type="Proteomes" id="UP000238730">
    <property type="component" value="Unassembled WGS sequence"/>
</dbReference>
<feature type="domain" description="D-isomer specific 2-hydroxyacid dehydrogenase catalytic" evidence="5">
    <location>
        <begin position="27"/>
        <end position="314"/>
    </location>
</feature>
<dbReference type="RefSeq" id="WP_105059421.1">
    <property type="nucleotide sequence ID" value="NZ_MSCJ01000001.1"/>
</dbReference>
<evidence type="ECO:0000259" key="6">
    <source>
        <dbReference type="Pfam" id="PF02826"/>
    </source>
</evidence>
<dbReference type="Gene3D" id="3.40.50.720">
    <property type="entry name" value="NAD(P)-binding Rossmann-like Domain"/>
    <property type="match status" value="2"/>
</dbReference>
<gene>
    <name evidence="7" type="ORF">BTO08_00155</name>
</gene>
<dbReference type="InterPro" id="IPR050418">
    <property type="entry name" value="D-iso_2-hydroxyacid_DH_PdxB"/>
</dbReference>
<dbReference type="GO" id="GO:0004617">
    <property type="term" value="F:phosphoglycerate dehydrogenase activity"/>
    <property type="evidence" value="ECO:0007669"/>
    <property type="project" value="UniProtKB-ARBA"/>
</dbReference>
<accession>A0A2S7VVR8</accession>